<evidence type="ECO:0000256" key="1">
    <source>
        <dbReference type="ARBA" id="ARBA00004651"/>
    </source>
</evidence>
<proteinExistence type="inferred from homology"/>
<protein>
    <submittedName>
        <fullName evidence="9">Putative ABC transport system permease protein</fullName>
    </submittedName>
</protein>
<feature type="transmembrane region" description="Helical" evidence="7">
    <location>
        <begin position="479"/>
        <end position="499"/>
    </location>
</feature>
<dbReference type="EMBL" id="JACBZH010000001">
    <property type="protein sequence ID" value="NYH92652.1"/>
    <property type="molecule type" value="Genomic_DNA"/>
</dbReference>
<evidence type="ECO:0000256" key="3">
    <source>
        <dbReference type="ARBA" id="ARBA00022692"/>
    </source>
</evidence>
<evidence type="ECO:0000256" key="5">
    <source>
        <dbReference type="ARBA" id="ARBA00023136"/>
    </source>
</evidence>
<reference evidence="9 10" key="1">
    <citation type="submission" date="2020-07" db="EMBL/GenBank/DDBJ databases">
        <title>Sequencing the genomes of 1000 actinobacteria strains.</title>
        <authorList>
            <person name="Klenk H.-P."/>
        </authorList>
    </citation>
    <scope>NUCLEOTIDE SEQUENCE [LARGE SCALE GENOMIC DNA]</scope>
    <source>
        <strain evidence="9 10">DSM 18448</strain>
    </source>
</reference>
<feature type="transmembrane region" description="Helical" evidence="7">
    <location>
        <begin position="293"/>
        <end position="326"/>
    </location>
</feature>
<feature type="transmembrane region" description="Helical" evidence="7">
    <location>
        <begin position="753"/>
        <end position="779"/>
    </location>
</feature>
<keyword evidence="10" id="KW-1185">Reference proteome</keyword>
<dbReference type="Pfam" id="PF02687">
    <property type="entry name" value="FtsX"/>
    <property type="match status" value="2"/>
</dbReference>
<sequence>MRRMILAALRGHAGRYVAGGLAIMLGVAFVATALMVLSSAQAAMAQAAGAQYARADLVVTNSEEPITPAVVDRLDRLDGVAGVAGLAGAGVRVTFPDASRPTFAGVSGLPADPSFRWHRVDTGRLPSGPDEVAVPRDLARDRGLKVGSVLRVHPEKGPARAVRVVGVVSGGTLLDSSSLVADDRAIAAWSGEVTYGEVLVRTTSGADQAAVTDRLRKDLKGATVQTAEQRTDDQVASFTNGVDVLGGFLLGFAGIAVFVATLVVANTFTILLAQRTRELALLRCVGALRRQIFGSVVVESLLLGLAASIAGIAVGTGLAGLAVVLLGRSPLGIPTGGLVVTPAGILVPLVVGLVTTVLAALAPARRATRVSPLAALRPELAAGARSRAGIVRTTLAVLCVLAGAAALFGAMKLTSFLAALAVGIGGGLLSFVGILLGAPLLVPALVRLLGALTGGLGGPPARLAVGNAVRNPRRTAATAAALLVGVTLIAMMSVGAASVQKSFHASLDSRYPLDLSVDVSTGALPDAVVRGVPRVEGVSRTATLTSAQVRVAASGRSTGRSAPGQSIETSVTAVDPSAANAVLRNPKLLSGLGDRTAIMGPSTANSIGVDNGGRLVLDTGKSRLELRAQVTRSDALPQVLVSSADLARLAPNAPITTVWARIADTADGTQVVSRAQEVVGNDDTIHLGGAAPERAVYDKVLNVLLLVATGLLAVAVVIALVGVGNTLSLSVLERTREQAMLRALGLTRGQLRAMLAGEALLIAAAAVVAGLVLGTAYGFAGTRILLGEVTSHIELGVPFARLVLVAAVALAAGLAASVLPARRAVRVPPAAAIGTE</sequence>
<keyword evidence="5 7" id="KW-0472">Membrane</keyword>
<dbReference type="InterPro" id="IPR050250">
    <property type="entry name" value="Macrolide_Exporter_MacB"/>
</dbReference>
<feature type="transmembrane region" description="Helical" evidence="7">
    <location>
        <begin position="244"/>
        <end position="272"/>
    </location>
</feature>
<evidence type="ECO:0000256" key="6">
    <source>
        <dbReference type="ARBA" id="ARBA00038076"/>
    </source>
</evidence>
<accession>A0A852ZM50</accession>
<evidence type="ECO:0000313" key="9">
    <source>
        <dbReference type="EMBL" id="NYH92652.1"/>
    </source>
</evidence>
<feature type="transmembrane region" description="Helical" evidence="7">
    <location>
        <begin position="703"/>
        <end position="732"/>
    </location>
</feature>
<keyword evidence="2" id="KW-1003">Cell membrane</keyword>
<evidence type="ECO:0000256" key="2">
    <source>
        <dbReference type="ARBA" id="ARBA00022475"/>
    </source>
</evidence>
<dbReference type="PANTHER" id="PTHR30572">
    <property type="entry name" value="MEMBRANE COMPONENT OF TRANSPORTER-RELATED"/>
    <property type="match status" value="1"/>
</dbReference>
<keyword evidence="3 7" id="KW-0812">Transmembrane</keyword>
<dbReference type="InterPro" id="IPR003838">
    <property type="entry name" value="ABC3_permease_C"/>
</dbReference>
<feature type="transmembrane region" description="Helical" evidence="7">
    <location>
        <begin position="416"/>
        <end position="442"/>
    </location>
</feature>
<dbReference type="GO" id="GO:0005886">
    <property type="term" value="C:plasma membrane"/>
    <property type="evidence" value="ECO:0007669"/>
    <property type="project" value="UniProtKB-SubCell"/>
</dbReference>
<evidence type="ECO:0000313" key="10">
    <source>
        <dbReference type="Proteomes" id="UP000579605"/>
    </source>
</evidence>
<feature type="transmembrane region" description="Helical" evidence="7">
    <location>
        <begin position="799"/>
        <end position="819"/>
    </location>
</feature>
<comment type="subcellular location">
    <subcellularLocation>
        <location evidence="1">Cell membrane</location>
        <topology evidence="1">Multi-pass membrane protein</topology>
    </subcellularLocation>
</comment>
<dbReference type="GO" id="GO:0022857">
    <property type="term" value="F:transmembrane transporter activity"/>
    <property type="evidence" value="ECO:0007669"/>
    <property type="project" value="TreeGrafter"/>
</dbReference>
<comment type="similarity">
    <text evidence="6">Belongs to the ABC-4 integral membrane protein family.</text>
</comment>
<keyword evidence="4 7" id="KW-1133">Transmembrane helix</keyword>
<evidence type="ECO:0000259" key="8">
    <source>
        <dbReference type="Pfam" id="PF02687"/>
    </source>
</evidence>
<dbReference type="AlphaFoldDB" id="A0A852ZM50"/>
<evidence type="ECO:0000256" key="4">
    <source>
        <dbReference type="ARBA" id="ARBA00022989"/>
    </source>
</evidence>
<gene>
    <name evidence="9" type="ORF">F4554_005290</name>
</gene>
<feature type="transmembrane region" description="Helical" evidence="7">
    <location>
        <begin position="338"/>
        <end position="361"/>
    </location>
</feature>
<organism evidence="9 10">
    <name type="scientific">Actinopolymorpha rutila</name>
    <dbReference type="NCBI Taxonomy" id="446787"/>
    <lineage>
        <taxon>Bacteria</taxon>
        <taxon>Bacillati</taxon>
        <taxon>Actinomycetota</taxon>
        <taxon>Actinomycetes</taxon>
        <taxon>Propionibacteriales</taxon>
        <taxon>Actinopolymorphaceae</taxon>
        <taxon>Actinopolymorpha</taxon>
    </lineage>
</organism>
<feature type="domain" description="ABC3 transporter permease C-terminal" evidence="8">
    <location>
        <begin position="711"/>
        <end position="829"/>
    </location>
</feature>
<comment type="caution">
    <text evidence="9">The sequence shown here is derived from an EMBL/GenBank/DDBJ whole genome shotgun (WGS) entry which is preliminary data.</text>
</comment>
<dbReference type="RefSeq" id="WP_179790046.1">
    <property type="nucleotide sequence ID" value="NZ_BAAARR010000021.1"/>
</dbReference>
<evidence type="ECO:0000256" key="7">
    <source>
        <dbReference type="SAM" id="Phobius"/>
    </source>
</evidence>
<name>A0A852ZM50_9ACTN</name>
<feature type="domain" description="ABC3 transporter permease C-terminal" evidence="8">
    <location>
        <begin position="252"/>
        <end position="372"/>
    </location>
</feature>
<dbReference type="PANTHER" id="PTHR30572:SF4">
    <property type="entry name" value="ABC TRANSPORTER PERMEASE YTRF"/>
    <property type="match status" value="1"/>
</dbReference>
<dbReference type="Proteomes" id="UP000579605">
    <property type="component" value="Unassembled WGS sequence"/>
</dbReference>
<feature type="transmembrane region" description="Helical" evidence="7">
    <location>
        <begin position="390"/>
        <end position="410"/>
    </location>
</feature>